<feature type="region of interest" description="Disordered" evidence="1">
    <location>
        <begin position="1295"/>
        <end position="1382"/>
    </location>
</feature>
<gene>
    <name evidence="5" type="ordered locus">Sinac_3074</name>
</gene>
<dbReference type="EMBL" id="CP003364">
    <property type="protein sequence ID" value="AGA27355.1"/>
    <property type="molecule type" value="Genomic_DNA"/>
</dbReference>
<accession>L0DES8</accession>
<protein>
    <submittedName>
        <fullName evidence="5">Mg chelatase, cobalamin biosynthesis protein CobN</fullName>
    </submittedName>
</protein>
<feature type="transmembrane region" description="Helical" evidence="2">
    <location>
        <begin position="1387"/>
        <end position="1405"/>
    </location>
</feature>
<keyword evidence="2" id="KW-0812">Transmembrane</keyword>
<evidence type="ECO:0000313" key="6">
    <source>
        <dbReference type="Proteomes" id="UP000010798"/>
    </source>
</evidence>
<keyword evidence="3" id="KW-0732">Signal</keyword>
<organism evidence="5 6">
    <name type="scientific">Singulisphaera acidiphila (strain ATCC BAA-1392 / DSM 18658 / VKM B-2454 / MOB10)</name>
    <dbReference type="NCBI Taxonomy" id="886293"/>
    <lineage>
        <taxon>Bacteria</taxon>
        <taxon>Pseudomonadati</taxon>
        <taxon>Planctomycetota</taxon>
        <taxon>Planctomycetia</taxon>
        <taxon>Isosphaerales</taxon>
        <taxon>Isosphaeraceae</taxon>
        <taxon>Singulisphaera</taxon>
    </lineage>
</organism>
<feature type="domain" description="CobN/magnesium chelatase" evidence="4">
    <location>
        <begin position="145"/>
        <end position="1228"/>
    </location>
</feature>
<feature type="compositionally biased region" description="Low complexity" evidence="1">
    <location>
        <begin position="1354"/>
        <end position="1365"/>
    </location>
</feature>
<evidence type="ECO:0000256" key="3">
    <source>
        <dbReference type="SAM" id="SignalP"/>
    </source>
</evidence>
<feature type="compositionally biased region" description="Polar residues" evidence="1">
    <location>
        <begin position="1318"/>
        <end position="1333"/>
    </location>
</feature>
<keyword evidence="2" id="KW-1133">Transmembrane helix</keyword>
<dbReference type="eggNOG" id="COG1429">
    <property type="taxonomic scope" value="Bacteria"/>
</dbReference>
<evidence type="ECO:0000256" key="2">
    <source>
        <dbReference type="SAM" id="Phobius"/>
    </source>
</evidence>
<dbReference type="PANTHER" id="PTHR44119:SF4">
    <property type="entry name" value="AEROBIC COBALTOCHELATASE SUBUNIT COBN"/>
    <property type="match status" value="1"/>
</dbReference>
<dbReference type="eggNOG" id="COG3266">
    <property type="taxonomic scope" value="Bacteria"/>
</dbReference>
<dbReference type="OrthoDB" id="9757976at2"/>
<keyword evidence="2" id="KW-0472">Membrane</keyword>
<dbReference type="Proteomes" id="UP000010798">
    <property type="component" value="Chromosome"/>
</dbReference>
<dbReference type="CDD" id="cd10150">
    <property type="entry name" value="CobN_like"/>
    <property type="match status" value="1"/>
</dbReference>
<sequence length="1411" mass="155507">MTTRTRRALGLLAGLLLILLCQAPAWSQDPQETPRIAFIGLHGGVFETLEGFAKGMNLRVEYNSDEQIATKASDLSAYRLVFIQHTREEDQDAYRNLFLAAKQGKSPTRIFAVGREGAAAVAMFKDKGDANPVETDPEVSKYLPRSRENLRRFLIYVAVKYLGQAGEILPPAESDEAATGLYHPDHDGRFDSVPAFLAWSSTKGRDPAKLPRAAVMVHTTHLEYQQPRVVDALIRSLEAKGILAAGFTDGNSRSTATTAKPVEEFKPDVVIHTCHSGETVEERTRLDAPHMHSLFFRRNSIDFWQNNLGGFTQGDAAFQVIGQEHLGAIEPLIGAGTIHGGGSAESFSPIPERIEHLVKRALSWIALRKTPRADKRIAFLYYDREAGQNELMRGSSTGMHLHAPKSMVKVLKTLKAEGYSLNAVPGHENELIEWLLERGRQYGLWNQGELNRLARSGQAVLLPVETYLEWLEARVPEAVRGEVAKHWGPAPGNAMVWKDDQGRSFIVIPRIDLGNIILLPQPLRGEGQDPSLLHQGLIPPPHNYIATYFWLQESFKAHALVHFGTHGSEFFLPANPVGLSDRDWPDILMGTMPNINPWIIDNVGEVAPVKRRAYGLTLGHLTPPIVTAGLSDDLLNLHGLIDKWDSLEEGALREGFRRQITADVVRLHLAKETGLPEEPQAPLTPEHIHKVVEYLHDIEGETTPISLHVLGEPPRADLMVPFLTTILKRKFLDALGQVVPVPTEESRLPGDRVLYLRRKAEEAVELVVRRDLSPLDAITAIGGKPSADLPPDLQKGLELAIDLNQRFAKTTDEIDNLLAAFDGRYIPPGPVNSPIRNPGAVPTGRNLCMLNPEEIPTKPSWELAKKLVDQILERSLKEKGHYPAKIAFDLRPHATFRDYGVMEAQILYCLGVEPVWDDRDLVNDVRVIPSEILKRPRIDVFIAPGGLYAQNLPGRLELIDKAIRLVAELAEKDNVVRLNSERVRDELKAKGVEAGRALALSQARIFGVAPGEYGSPGNSAYIQQSGSWTTRDEVIEHYLSEAKNVYTKGHWGEPAPEAYDRQIQGTDTVLRSWSDHMTGPLANKYMWLHGGQLAMAVEHLTGKAPEFLLSDVRDFDRAGVIRAEDALAREFRVRLFNRKWIEGMMKEGYAGADQIAVMVSNSMGWEVVREGSIPRQTWEEMDAIFMKDKLGLSIGQWFESENPFAFQELSATMLESTRKGYWKAEAETTRRLAEAYARSVVRHGDNGGLRSGANGPLRQYVERTLTNSGVAELAGLGTQYHAQFDGSAPPIATVAGLVPAPGPGPSPVAASSAAPGSNTPVQSPTPRQANGSEAKSPIPRPTTENHEPAKADTSPVAASAPSAEPIRGQRLEPSPPPLNPKPRATDVTVWVLGGVTLILVLGGFIRGRRGA</sequence>
<feature type="compositionally biased region" description="Low complexity" evidence="1">
    <location>
        <begin position="1307"/>
        <end position="1317"/>
    </location>
</feature>
<name>L0DES8_SINAD</name>
<feature type="chain" id="PRO_5003940748" evidence="3">
    <location>
        <begin position="28"/>
        <end position="1411"/>
    </location>
</feature>
<dbReference type="PANTHER" id="PTHR44119">
    <property type="entry name" value="MAGNESIUM-CHELATASE SUBUNIT CHLH, CHLOROPLASTIC"/>
    <property type="match status" value="1"/>
</dbReference>
<dbReference type="KEGG" id="saci:Sinac_3074"/>
<evidence type="ECO:0000259" key="4">
    <source>
        <dbReference type="Pfam" id="PF02514"/>
    </source>
</evidence>
<dbReference type="STRING" id="886293.Sinac_3074"/>
<proteinExistence type="predicted"/>
<keyword evidence="6" id="KW-1185">Reference proteome</keyword>
<evidence type="ECO:0000256" key="1">
    <source>
        <dbReference type="SAM" id="MobiDB-lite"/>
    </source>
</evidence>
<feature type="signal peptide" evidence="3">
    <location>
        <begin position="1"/>
        <end position="27"/>
    </location>
</feature>
<dbReference type="HOGENOM" id="CLU_002017_4_1_0"/>
<reference evidence="5 6" key="1">
    <citation type="submission" date="2012-02" db="EMBL/GenBank/DDBJ databases">
        <title>Complete sequence of chromosome of Singulisphaera acidiphila DSM 18658.</title>
        <authorList>
            <consortium name="US DOE Joint Genome Institute (JGI-PGF)"/>
            <person name="Lucas S."/>
            <person name="Copeland A."/>
            <person name="Lapidus A."/>
            <person name="Glavina del Rio T."/>
            <person name="Dalin E."/>
            <person name="Tice H."/>
            <person name="Bruce D."/>
            <person name="Goodwin L."/>
            <person name="Pitluck S."/>
            <person name="Peters L."/>
            <person name="Ovchinnikova G."/>
            <person name="Chertkov O."/>
            <person name="Kyrpides N."/>
            <person name="Mavromatis K."/>
            <person name="Ivanova N."/>
            <person name="Brettin T."/>
            <person name="Detter J.C."/>
            <person name="Han C."/>
            <person name="Larimer F."/>
            <person name="Land M."/>
            <person name="Hauser L."/>
            <person name="Markowitz V."/>
            <person name="Cheng J.-F."/>
            <person name="Hugenholtz P."/>
            <person name="Woyke T."/>
            <person name="Wu D."/>
            <person name="Tindall B."/>
            <person name="Pomrenke H."/>
            <person name="Brambilla E."/>
            <person name="Klenk H.-P."/>
            <person name="Eisen J.A."/>
        </authorList>
    </citation>
    <scope>NUCLEOTIDE SEQUENCE [LARGE SCALE GENOMIC DNA]</scope>
    <source>
        <strain evidence="6">ATCC BAA-1392 / DSM 18658 / VKM B-2454 / MOB10</strain>
    </source>
</reference>
<dbReference type="Pfam" id="PF02514">
    <property type="entry name" value="CobN-Mg_chel"/>
    <property type="match status" value="1"/>
</dbReference>
<dbReference type="InterPro" id="IPR003672">
    <property type="entry name" value="CobN/Mg_chltase"/>
</dbReference>
<evidence type="ECO:0000313" key="5">
    <source>
        <dbReference type="EMBL" id="AGA27355.1"/>
    </source>
</evidence>
<dbReference type="RefSeq" id="WP_015246503.1">
    <property type="nucleotide sequence ID" value="NC_019892.1"/>
</dbReference>